<name>A0A0K0DTK2_STRER</name>
<dbReference type="STRING" id="6248.A0A0K0DTK2"/>
<keyword evidence="3" id="KW-1185">Reference proteome</keyword>
<keyword evidence="1" id="KW-1133">Transmembrane helix</keyword>
<dbReference type="GO" id="GO:0005789">
    <property type="term" value="C:endoplasmic reticulum membrane"/>
    <property type="evidence" value="ECO:0007669"/>
    <property type="project" value="TreeGrafter"/>
</dbReference>
<protein>
    <submittedName>
        <fullName evidence="4 5">Hydrolase_4 domain-containing protein</fullName>
    </submittedName>
</protein>
<dbReference type="GO" id="GO:0006660">
    <property type="term" value="P:phosphatidylserine catabolic process"/>
    <property type="evidence" value="ECO:0007669"/>
    <property type="project" value="TreeGrafter"/>
</dbReference>
<dbReference type="AlphaFoldDB" id="A0A0K0DTK2"/>
<dbReference type="PANTHER" id="PTHR12277">
    <property type="entry name" value="ALPHA/BETA HYDROLASE DOMAIN-CONTAINING PROTEIN"/>
    <property type="match status" value="1"/>
</dbReference>
<proteinExistence type="predicted"/>
<feature type="domain" description="Serine aminopeptidase S33" evidence="2">
    <location>
        <begin position="109"/>
        <end position="219"/>
    </location>
</feature>
<dbReference type="InterPro" id="IPR022742">
    <property type="entry name" value="Hydrolase_4"/>
</dbReference>
<dbReference type="Gene3D" id="3.40.50.1820">
    <property type="entry name" value="alpha/beta hydrolase"/>
    <property type="match status" value="1"/>
</dbReference>
<evidence type="ECO:0000313" key="3">
    <source>
        <dbReference type="Proteomes" id="UP000035681"/>
    </source>
</evidence>
<dbReference type="WBParaSite" id="TCONS_00009253.p1">
    <property type="protein sequence ID" value="TCONS_00009253.p1"/>
    <property type="gene ID" value="XLOC_007084"/>
</dbReference>
<dbReference type="GO" id="GO:0052651">
    <property type="term" value="P:monoacylglycerol catabolic process"/>
    <property type="evidence" value="ECO:0007669"/>
    <property type="project" value="TreeGrafter"/>
</dbReference>
<dbReference type="GO" id="GO:0047372">
    <property type="term" value="F:monoacylglycerol lipase activity"/>
    <property type="evidence" value="ECO:0007669"/>
    <property type="project" value="TreeGrafter"/>
</dbReference>
<keyword evidence="1" id="KW-0812">Transmembrane</keyword>
<dbReference type="GO" id="GO:0004622">
    <property type="term" value="F:phosphatidylcholine lysophospholipase activity"/>
    <property type="evidence" value="ECO:0007669"/>
    <property type="project" value="TreeGrafter"/>
</dbReference>
<reference evidence="4" key="1">
    <citation type="submission" date="2015-08" db="UniProtKB">
        <authorList>
            <consortium name="WormBaseParasite"/>
        </authorList>
    </citation>
    <scope>IDENTIFICATION</scope>
</reference>
<accession>A0A0K0DTK2</accession>
<evidence type="ECO:0000259" key="2">
    <source>
        <dbReference type="Pfam" id="PF12146"/>
    </source>
</evidence>
<dbReference type="PANTHER" id="PTHR12277:SF194">
    <property type="entry name" value="FI04476P"/>
    <property type="match status" value="1"/>
</dbReference>
<sequence>MIYNIILKIIIVFFFIYILKFGVLFIIFFKTTKLEWLLLRLLRRNINYDPIKKNTVKNLTRNFYLTYPNKETIGIWHSLPNTTSDELRKRKTKISSNDFEAALSTNTNQKVFIYCHGILGYRGNKKSSQLMNFIGDRDAHTFVIDYRGFGDTIGEFSEYKCYEDVKTVYKHISKFAPSRVSLWGHGMGAAIAAKVAAELSEEETPPTQLILEAPFTNFVDAVLELPFFGPSRIFGYYIKKFVHNFPEIVNKMAIDKIFPKIGCHIILLHSKDDSIYPYYMSQQLYLLARENDMTCHLYLFDESFGLGHFNIINTPDIKTIYDTCCDAQ</sequence>
<evidence type="ECO:0000256" key="1">
    <source>
        <dbReference type="SAM" id="Phobius"/>
    </source>
</evidence>
<dbReference type="WBParaSite" id="SSTP_0000056400.1">
    <property type="protein sequence ID" value="SSTP_0000056400.1"/>
    <property type="gene ID" value="SSTP_0000056400"/>
</dbReference>
<dbReference type="Pfam" id="PF12146">
    <property type="entry name" value="Hydrolase_4"/>
    <property type="match status" value="1"/>
</dbReference>
<evidence type="ECO:0000313" key="5">
    <source>
        <dbReference type="WBParaSite" id="TCONS_00009253.p1"/>
    </source>
</evidence>
<dbReference type="Proteomes" id="UP000035681">
    <property type="component" value="Unplaced"/>
</dbReference>
<organism evidence="4">
    <name type="scientific">Strongyloides stercoralis</name>
    <name type="common">Threadworm</name>
    <dbReference type="NCBI Taxonomy" id="6248"/>
    <lineage>
        <taxon>Eukaryota</taxon>
        <taxon>Metazoa</taxon>
        <taxon>Ecdysozoa</taxon>
        <taxon>Nematoda</taxon>
        <taxon>Chromadorea</taxon>
        <taxon>Rhabditida</taxon>
        <taxon>Tylenchina</taxon>
        <taxon>Panagrolaimomorpha</taxon>
        <taxon>Strongyloidoidea</taxon>
        <taxon>Strongyloididae</taxon>
        <taxon>Strongyloides</taxon>
    </lineage>
</organism>
<dbReference type="InterPro" id="IPR029058">
    <property type="entry name" value="AB_hydrolase_fold"/>
</dbReference>
<evidence type="ECO:0000313" key="4">
    <source>
        <dbReference type="WBParaSite" id="SSTP_0000056400.1"/>
    </source>
</evidence>
<keyword evidence="1" id="KW-0472">Membrane</keyword>
<feature type="transmembrane region" description="Helical" evidence="1">
    <location>
        <begin position="6"/>
        <end position="29"/>
    </location>
</feature>
<dbReference type="SUPFAM" id="SSF53474">
    <property type="entry name" value="alpha/beta-Hydrolases"/>
    <property type="match status" value="1"/>
</dbReference>